<protein>
    <recommendedName>
        <fullName evidence="3">Transposase</fullName>
    </recommendedName>
</protein>
<proteinExistence type="predicted"/>
<sequence>MMKGQATRACPFYIVERFFRTVAFVAADAGCQKVAIE</sequence>
<organism evidence="1 2">
    <name type="scientific">Phaeobacter gallaeciensis</name>
    <dbReference type="NCBI Taxonomy" id="60890"/>
    <lineage>
        <taxon>Bacteria</taxon>
        <taxon>Pseudomonadati</taxon>
        <taxon>Pseudomonadota</taxon>
        <taxon>Alphaproteobacteria</taxon>
        <taxon>Rhodobacterales</taxon>
        <taxon>Roseobacteraceae</taxon>
        <taxon>Phaeobacter</taxon>
    </lineage>
</organism>
<reference evidence="1 2" key="1">
    <citation type="submission" date="2016-04" db="EMBL/GenBank/DDBJ databases">
        <authorList>
            <person name="Evans L.H."/>
            <person name="Alamgir A."/>
            <person name="Owens N."/>
            <person name="Weber N.D."/>
            <person name="Virtaneva K."/>
            <person name="Barbian K."/>
            <person name="Babar A."/>
            <person name="Rosenke K."/>
        </authorList>
    </citation>
    <scope>NUCLEOTIDE SEQUENCE [LARGE SCALE GENOMIC DNA]</scope>
    <source>
        <strain evidence="1 2">JL2886</strain>
    </source>
</reference>
<evidence type="ECO:0008006" key="3">
    <source>
        <dbReference type="Google" id="ProtNLM"/>
    </source>
</evidence>
<dbReference type="AlphaFoldDB" id="A0A1B0ZN65"/>
<evidence type="ECO:0000313" key="2">
    <source>
        <dbReference type="Proteomes" id="UP000092565"/>
    </source>
</evidence>
<dbReference type="EMBL" id="CP015124">
    <property type="protein sequence ID" value="ANP35597.1"/>
    <property type="molecule type" value="Genomic_DNA"/>
</dbReference>
<name>A0A1B0ZN65_9RHOB</name>
<keyword evidence="2" id="KW-1185">Reference proteome</keyword>
<gene>
    <name evidence="1" type="ORF">JL2886_00671</name>
</gene>
<evidence type="ECO:0000313" key="1">
    <source>
        <dbReference type="EMBL" id="ANP35597.1"/>
    </source>
</evidence>
<accession>A0A1B0ZN65</accession>
<dbReference type="Proteomes" id="UP000092565">
    <property type="component" value="Chromosome"/>
</dbReference>